<evidence type="ECO:0000259" key="3">
    <source>
        <dbReference type="Pfam" id="PF13023"/>
    </source>
</evidence>
<dbReference type="PANTHER" id="PTHR11845">
    <property type="entry name" value="5'-DEOXYNUCLEOTIDASE HDDC2"/>
    <property type="match status" value="1"/>
</dbReference>
<evidence type="ECO:0000256" key="2">
    <source>
        <dbReference type="ARBA" id="ARBA00022801"/>
    </source>
</evidence>
<dbReference type="EMBL" id="MU793323">
    <property type="protein sequence ID" value="KAJ3786098.1"/>
    <property type="molecule type" value="Genomic_DNA"/>
</dbReference>
<dbReference type="Gene3D" id="1.10.3210.10">
    <property type="entry name" value="Hypothetical protein af1432"/>
    <property type="match status" value="1"/>
</dbReference>
<comment type="caution">
    <text evidence="4">The sequence shown here is derived from an EMBL/GenBank/DDBJ whole genome shotgun (WGS) entry which is preliminary data.</text>
</comment>
<feature type="non-terminal residue" evidence="4">
    <location>
        <position position="86"/>
    </location>
</feature>
<dbReference type="GO" id="GO:0046872">
    <property type="term" value="F:metal ion binding"/>
    <property type="evidence" value="ECO:0007669"/>
    <property type="project" value="UniProtKB-KW"/>
</dbReference>
<dbReference type="SUPFAM" id="SSF109604">
    <property type="entry name" value="HD-domain/PDEase-like"/>
    <property type="match status" value="1"/>
</dbReference>
<reference evidence="4" key="1">
    <citation type="submission" date="2022-08" db="EMBL/GenBank/DDBJ databases">
        <authorList>
            <consortium name="DOE Joint Genome Institute"/>
            <person name="Min B."/>
            <person name="Riley R."/>
            <person name="Sierra-Patev S."/>
            <person name="Naranjo-Ortiz M."/>
            <person name="Looney B."/>
            <person name="Konkel Z."/>
            <person name="Slot J.C."/>
            <person name="Sakamoto Y."/>
            <person name="Steenwyk J.L."/>
            <person name="Rokas A."/>
            <person name="Carro J."/>
            <person name="Camarero S."/>
            <person name="Ferreira P."/>
            <person name="Molpeceres G."/>
            <person name="Ruiz-Duenas F.J."/>
            <person name="Serrano A."/>
            <person name="Henrissat B."/>
            <person name="Drula E."/>
            <person name="Hughes K.W."/>
            <person name="Mata J.L."/>
            <person name="Ishikawa N.K."/>
            <person name="Vargas-Isla R."/>
            <person name="Ushijima S."/>
            <person name="Smith C.A."/>
            <person name="Ahrendt S."/>
            <person name="Andreopoulos W."/>
            <person name="He G."/>
            <person name="Labutti K."/>
            <person name="Lipzen A."/>
            <person name="Ng V."/>
            <person name="Sandor L."/>
            <person name="Barry K."/>
            <person name="Martinez A.T."/>
            <person name="Xiao Y."/>
            <person name="Gibbons J.G."/>
            <person name="Terashima K."/>
            <person name="Hibbett D.S."/>
            <person name="Grigoriev I.V."/>
        </authorList>
    </citation>
    <scope>NUCLEOTIDE SEQUENCE</scope>
    <source>
        <strain evidence="4">TFB10291</strain>
    </source>
</reference>
<evidence type="ECO:0000313" key="4">
    <source>
        <dbReference type="EMBL" id="KAJ3786098.1"/>
    </source>
</evidence>
<proteinExistence type="predicted"/>
<sequence>EAIHAFVHKMLHNSPAAQQIEALWKEYEDRETPEARFVKGASGISCITLEYERALNASALQPFYNTSIPYIEHEWGKDLLEERQRL</sequence>
<evidence type="ECO:0000313" key="5">
    <source>
        <dbReference type="Proteomes" id="UP001163798"/>
    </source>
</evidence>
<name>A0AA38KZQ7_9AGAR</name>
<keyword evidence="5" id="KW-1185">Reference proteome</keyword>
<dbReference type="Pfam" id="PF13023">
    <property type="entry name" value="HD_3"/>
    <property type="match status" value="1"/>
</dbReference>
<accession>A0AA38KZQ7</accession>
<evidence type="ECO:0000256" key="1">
    <source>
        <dbReference type="ARBA" id="ARBA00022723"/>
    </source>
</evidence>
<dbReference type="GO" id="GO:0002953">
    <property type="term" value="F:5'-deoxynucleotidase activity"/>
    <property type="evidence" value="ECO:0007669"/>
    <property type="project" value="InterPro"/>
</dbReference>
<dbReference type="AlphaFoldDB" id="A0AA38KZQ7"/>
<dbReference type="GO" id="GO:0005737">
    <property type="term" value="C:cytoplasm"/>
    <property type="evidence" value="ECO:0007669"/>
    <property type="project" value="TreeGrafter"/>
</dbReference>
<gene>
    <name evidence="4" type="ORF">GGU10DRAFT_253681</name>
</gene>
<dbReference type="Proteomes" id="UP001163798">
    <property type="component" value="Unassembled WGS sequence"/>
</dbReference>
<feature type="domain" description="HD" evidence="3">
    <location>
        <begin position="10"/>
        <end position="52"/>
    </location>
</feature>
<protein>
    <recommendedName>
        <fullName evidence="3">HD domain-containing protein</fullName>
    </recommendedName>
</protein>
<dbReference type="PANTHER" id="PTHR11845:SF13">
    <property type="entry name" value="5'-DEOXYNUCLEOTIDASE HDDC2"/>
    <property type="match status" value="1"/>
</dbReference>
<dbReference type="InterPro" id="IPR039356">
    <property type="entry name" value="YfbR/HDDC2"/>
</dbReference>
<keyword evidence="1" id="KW-0479">Metal-binding</keyword>
<dbReference type="InterPro" id="IPR006674">
    <property type="entry name" value="HD_domain"/>
</dbReference>
<feature type="non-terminal residue" evidence="4">
    <location>
        <position position="1"/>
    </location>
</feature>
<keyword evidence="2" id="KW-0378">Hydrolase</keyword>
<organism evidence="4 5">
    <name type="scientific">Lentinula aff. detonsa</name>
    <dbReference type="NCBI Taxonomy" id="2804958"/>
    <lineage>
        <taxon>Eukaryota</taxon>
        <taxon>Fungi</taxon>
        <taxon>Dikarya</taxon>
        <taxon>Basidiomycota</taxon>
        <taxon>Agaricomycotina</taxon>
        <taxon>Agaricomycetes</taxon>
        <taxon>Agaricomycetidae</taxon>
        <taxon>Agaricales</taxon>
        <taxon>Marasmiineae</taxon>
        <taxon>Omphalotaceae</taxon>
        <taxon>Lentinula</taxon>
    </lineage>
</organism>